<dbReference type="SMART" id="SM00448">
    <property type="entry name" value="REC"/>
    <property type="match status" value="1"/>
</dbReference>
<dbReference type="InterPro" id="IPR036890">
    <property type="entry name" value="HATPase_C_sf"/>
</dbReference>
<dbReference type="PRINTS" id="PR00344">
    <property type="entry name" value="BCTRLSENSOR"/>
</dbReference>
<dbReference type="SMART" id="SM00387">
    <property type="entry name" value="HATPase_c"/>
    <property type="match status" value="1"/>
</dbReference>
<proteinExistence type="predicted"/>
<dbReference type="InterPro" id="IPR003594">
    <property type="entry name" value="HATPase_dom"/>
</dbReference>
<dbReference type="SUPFAM" id="SSF47384">
    <property type="entry name" value="Homodimeric domain of signal transducing histidine kinase"/>
    <property type="match status" value="1"/>
</dbReference>
<dbReference type="PROSITE" id="PS50109">
    <property type="entry name" value="HIS_KIN"/>
    <property type="match status" value="1"/>
</dbReference>
<evidence type="ECO:0000256" key="1">
    <source>
        <dbReference type="ARBA" id="ARBA00000085"/>
    </source>
</evidence>
<dbReference type="SMART" id="SM00388">
    <property type="entry name" value="HisKA"/>
    <property type="match status" value="1"/>
</dbReference>
<dbReference type="PANTHER" id="PTHR43065">
    <property type="entry name" value="SENSOR HISTIDINE KINASE"/>
    <property type="match status" value="1"/>
</dbReference>
<dbReference type="Pfam" id="PF00512">
    <property type="entry name" value="HisKA"/>
    <property type="match status" value="1"/>
</dbReference>
<comment type="caution">
    <text evidence="8">The sequence shown here is derived from an EMBL/GenBank/DDBJ whole genome shotgun (WGS) entry which is preliminary data.</text>
</comment>
<comment type="catalytic activity">
    <reaction evidence="1">
        <text>ATP + protein L-histidine = ADP + protein N-phospho-L-histidine.</text>
        <dbReference type="EC" id="2.7.13.3"/>
    </reaction>
</comment>
<dbReference type="InterPro" id="IPR011006">
    <property type="entry name" value="CheY-like_superfamily"/>
</dbReference>
<feature type="domain" description="Histidine kinase" evidence="6">
    <location>
        <begin position="184"/>
        <end position="402"/>
    </location>
</feature>
<dbReference type="PANTHER" id="PTHR43065:SF42">
    <property type="entry name" value="TWO-COMPONENT SENSOR PPRA"/>
    <property type="match status" value="1"/>
</dbReference>
<dbReference type="RefSeq" id="WP_221400952.1">
    <property type="nucleotide sequence ID" value="NZ_JACHOB010000003.1"/>
</dbReference>
<dbReference type="Gene3D" id="1.10.287.130">
    <property type="match status" value="1"/>
</dbReference>
<dbReference type="SUPFAM" id="SSF55874">
    <property type="entry name" value="ATPase domain of HSP90 chaperone/DNA topoisomerase II/histidine kinase"/>
    <property type="match status" value="1"/>
</dbReference>
<dbReference type="EC" id="2.7.13.3" evidence="2"/>
<dbReference type="GO" id="GO:0000155">
    <property type="term" value="F:phosphorelay sensor kinase activity"/>
    <property type="evidence" value="ECO:0007669"/>
    <property type="project" value="InterPro"/>
</dbReference>
<dbReference type="Proteomes" id="UP000563524">
    <property type="component" value="Unassembled WGS sequence"/>
</dbReference>
<name>A0A840I2X6_9PROT</name>
<keyword evidence="3 4" id="KW-0597">Phosphoprotein</keyword>
<evidence type="ECO:0000256" key="4">
    <source>
        <dbReference type="PROSITE-ProRule" id="PRU00169"/>
    </source>
</evidence>
<evidence type="ECO:0000259" key="7">
    <source>
        <dbReference type="PROSITE" id="PS50110"/>
    </source>
</evidence>
<dbReference type="Gene3D" id="3.40.50.2300">
    <property type="match status" value="1"/>
</dbReference>
<dbReference type="PROSITE" id="PS50110">
    <property type="entry name" value="RESPONSE_REGULATORY"/>
    <property type="match status" value="1"/>
</dbReference>
<evidence type="ECO:0000256" key="2">
    <source>
        <dbReference type="ARBA" id="ARBA00012438"/>
    </source>
</evidence>
<dbReference type="SUPFAM" id="SSF52172">
    <property type="entry name" value="CheY-like"/>
    <property type="match status" value="1"/>
</dbReference>
<evidence type="ECO:0000256" key="5">
    <source>
        <dbReference type="SAM" id="Coils"/>
    </source>
</evidence>
<feature type="modified residue" description="4-aspartylphosphate" evidence="4">
    <location>
        <position position="479"/>
    </location>
</feature>
<dbReference type="InterPro" id="IPR005467">
    <property type="entry name" value="His_kinase_dom"/>
</dbReference>
<evidence type="ECO:0000259" key="6">
    <source>
        <dbReference type="PROSITE" id="PS50109"/>
    </source>
</evidence>
<keyword evidence="8" id="KW-0418">Kinase</keyword>
<feature type="domain" description="Response regulatory" evidence="7">
    <location>
        <begin position="429"/>
        <end position="540"/>
    </location>
</feature>
<feature type="coiled-coil region" evidence="5">
    <location>
        <begin position="123"/>
        <end position="176"/>
    </location>
</feature>
<protein>
    <recommendedName>
        <fullName evidence="2">histidine kinase</fullName>
        <ecNumber evidence="2">2.7.13.3</ecNumber>
    </recommendedName>
</protein>
<gene>
    <name evidence="8" type="ORF">GGQ59_001632</name>
</gene>
<evidence type="ECO:0000313" key="9">
    <source>
        <dbReference type="Proteomes" id="UP000563524"/>
    </source>
</evidence>
<evidence type="ECO:0000313" key="8">
    <source>
        <dbReference type="EMBL" id="MBB4659107.1"/>
    </source>
</evidence>
<organism evidence="8 9">
    <name type="scientific">Parvularcula dongshanensis</name>
    <dbReference type="NCBI Taxonomy" id="1173995"/>
    <lineage>
        <taxon>Bacteria</taxon>
        <taxon>Pseudomonadati</taxon>
        <taxon>Pseudomonadota</taxon>
        <taxon>Alphaproteobacteria</taxon>
        <taxon>Parvularculales</taxon>
        <taxon>Parvularculaceae</taxon>
        <taxon>Parvularcula</taxon>
    </lineage>
</organism>
<keyword evidence="9" id="KW-1185">Reference proteome</keyword>
<sequence>MRLLKERRIRSEVHRDLPSLVGALREEAAFVVLTEETVRSSDLRPLSAWVEAQPSWSGLAFIILTRRGGGPERNPAATRLQELLVNVSFVERPFHPTTFISVAMTAKRSRERQYEARARLADLAQSEARLRRLTDTLEEQVERRTEELSAANDRLLKEAQQRQEAERKLLQAQKMEALGQLTGGVAHDFNNLLMAILANVEMLEKQLADHPPLMTLLASAREGAERGAALTRRMLTFARQQELVAEPIDPADLLEGMRTLLERSIPPEIELKTTVGEGLREILADRNQLELALLNLVVNARDAMPDGGTISIDVAGSNPEAETGLDAGSYLRVRVSDTGEGMDEATLARATEPFFSTKEVGKGTGLGLAMIHGLAEQMGGALRLSSVLGEGTRAELWLPFAEERVVADEPRATPHQGEEPARTSHEKYRILVVDDDALIQMNTVMMARGLGHDVISASSGSEALSLIEKDDAIDLVLTDHAMPKMTGAELAMRIASLRPDIPIVLATGYAELPGGECQSLPRLSKPYSQSDMAAMIASVMS</sequence>
<dbReference type="InterPro" id="IPR004358">
    <property type="entry name" value="Sig_transdc_His_kin-like_C"/>
</dbReference>
<dbReference type="EMBL" id="JACHOB010000003">
    <property type="protein sequence ID" value="MBB4659107.1"/>
    <property type="molecule type" value="Genomic_DNA"/>
</dbReference>
<keyword evidence="5" id="KW-0175">Coiled coil</keyword>
<dbReference type="InterPro" id="IPR001789">
    <property type="entry name" value="Sig_transdc_resp-reg_receiver"/>
</dbReference>
<evidence type="ECO:0000256" key="3">
    <source>
        <dbReference type="ARBA" id="ARBA00022553"/>
    </source>
</evidence>
<dbReference type="AlphaFoldDB" id="A0A840I2X6"/>
<reference evidence="8 9" key="1">
    <citation type="submission" date="2020-08" db="EMBL/GenBank/DDBJ databases">
        <title>Genomic Encyclopedia of Type Strains, Phase IV (KMG-IV): sequencing the most valuable type-strain genomes for metagenomic binning, comparative biology and taxonomic classification.</title>
        <authorList>
            <person name="Goeker M."/>
        </authorList>
    </citation>
    <scope>NUCLEOTIDE SEQUENCE [LARGE SCALE GENOMIC DNA]</scope>
    <source>
        <strain evidence="8 9">DSM 102850</strain>
    </source>
</reference>
<dbReference type="Pfam" id="PF02518">
    <property type="entry name" value="HATPase_c"/>
    <property type="match status" value="1"/>
</dbReference>
<dbReference type="Gene3D" id="3.30.565.10">
    <property type="entry name" value="Histidine kinase-like ATPase, C-terminal domain"/>
    <property type="match status" value="1"/>
</dbReference>
<dbReference type="CDD" id="cd00082">
    <property type="entry name" value="HisKA"/>
    <property type="match status" value="1"/>
</dbReference>
<dbReference type="InterPro" id="IPR003661">
    <property type="entry name" value="HisK_dim/P_dom"/>
</dbReference>
<dbReference type="Pfam" id="PF00072">
    <property type="entry name" value="Response_reg"/>
    <property type="match status" value="1"/>
</dbReference>
<accession>A0A840I2X6</accession>
<keyword evidence="8" id="KW-0808">Transferase</keyword>
<dbReference type="InterPro" id="IPR036097">
    <property type="entry name" value="HisK_dim/P_sf"/>
</dbReference>